<dbReference type="OrthoDB" id="1450423at2"/>
<dbReference type="GO" id="GO:0016853">
    <property type="term" value="F:isomerase activity"/>
    <property type="evidence" value="ECO:0007669"/>
    <property type="project" value="UniProtKB-KW"/>
</dbReference>
<dbReference type="RefSeq" id="WP_106772504.1">
    <property type="nucleotide sequence ID" value="NZ_PXYK01000010.1"/>
</dbReference>
<evidence type="ECO:0000256" key="1">
    <source>
        <dbReference type="SAM" id="SignalP"/>
    </source>
</evidence>
<dbReference type="Pfam" id="PF12680">
    <property type="entry name" value="SnoaL_2"/>
    <property type="match status" value="1"/>
</dbReference>
<keyword evidence="3" id="KW-0413">Isomerase</keyword>
<dbReference type="AlphaFoldDB" id="A0A2P7SC46"/>
<dbReference type="InterPro" id="IPR032710">
    <property type="entry name" value="NTF2-like_dom_sf"/>
</dbReference>
<dbReference type="Proteomes" id="UP000241229">
    <property type="component" value="Unassembled WGS sequence"/>
</dbReference>
<proteinExistence type="predicted"/>
<organism evidence="3 4">
    <name type="scientific">Kumtagia ephedrae</name>
    <dbReference type="NCBI Taxonomy" id="2116701"/>
    <lineage>
        <taxon>Bacteria</taxon>
        <taxon>Pseudomonadati</taxon>
        <taxon>Pseudomonadota</taxon>
        <taxon>Alphaproteobacteria</taxon>
        <taxon>Hyphomicrobiales</taxon>
        <taxon>Phyllobacteriaceae</taxon>
        <taxon>Kumtagia</taxon>
    </lineage>
</organism>
<evidence type="ECO:0000259" key="2">
    <source>
        <dbReference type="Pfam" id="PF12680"/>
    </source>
</evidence>
<dbReference type="InterPro" id="IPR037401">
    <property type="entry name" value="SnoaL-like"/>
</dbReference>
<accession>A0A2P7SC46</accession>
<feature type="chain" id="PRO_5015183242" evidence="1">
    <location>
        <begin position="33"/>
        <end position="172"/>
    </location>
</feature>
<comment type="caution">
    <text evidence="3">The sequence shown here is derived from an EMBL/GenBank/DDBJ whole genome shotgun (WGS) entry which is preliminary data.</text>
</comment>
<feature type="signal peptide" evidence="1">
    <location>
        <begin position="1"/>
        <end position="32"/>
    </location>
</feature>
<dbReference type="EMBL" id="PXYK01000010">
    <property type="protein sequence ID" value="PSJ60092.1"/>
    <property type="molecule type" value="Genomic_DNA"/>
</dbReference>
<dbReference type="PANTHER" id="PTHR41252">
    <property type="entry name" value="BLR2505 PROTEIN"/>
    <property type="match status" value="1"/>
</dbReference>
<reference evidence="3 4" key="1">
    <citation type="submission" date="2018-03" db="EMBL/GenBank/DDBJ databases">
        <title>The draft genome of Mesorhizobium sp. 6GN-30.</title>
        <authorList>
            <person name="Liu L."/>
            <person name="Li L."/>
            <person name="Wang T."/>
            <person name="Zhang X."/>
            <person name="Liang L."/>
        </authorList>
    </citation>
    <scope>NUCLEOTIDE SEQUENCE [LARGE SCALE GENOMIC DNA]</scope>
    <source>
        <strain evidence="3 4">6GN30</strain>
    </source>
</reference>
<name>A0A2P7SC46_9HYPH</name>
<dbReference type="Gene3D" id="3.10.450.50">
    <property type="match status" value="1"/>
</dbReference>
<keyword evidence="1" id="KW-0732">Signal</keyword>
<sequence length="172" mass="18381">MTSLRLTHPLARPLRALLVASALVIATTAARADQADTATRNEAVVRKAFDNWRAGGNVFAELLAADIKWTIHGSGPAAGTYAGMENFVERAAAPLTSRLATPIVPEVHGIWASGDTVIVRFDGSATTTSGAPYANQFVWIFRMKDGRVAEAEAFLDLVAYQTVVENNAPRAD</sequence>
<evidence type="ECO:0000313" key="4">
    <source>
        <dbReference type="Proteomes" id="UP000241229"/>
    </source>
</evidence>
<evidence type="ECO:0000313" key="3">
    <source>
        <dbReference type="EMBL" id="PSJ60092.1"/>
    </source>
</evidence>
<feature type="domain" description="SnoaL-like" evidence="2">
    <location>
        <begin position="46"/>
        <end position="150"/>
    </location>
</feature>
<protein>
    <submittedName>
        <fullName evidence="3">Ketosteroid isomerase</fullName>
    </submittedName>
</protein>
<keyword evidence="4" id="KW-1185">Reference proteome</keyword>
<dbReference type="SUPFAM" id="SSF54427">
    <property type="entry name" value="NTF2-like"/>
    <property type="match status" value="1"/>
</dbReference>
<dbReference type="PANTHER" id="PTHR41252:SF1">
    <property type="entry name" value="BLR2505 PROTEIN"/>
    <property type="match status" value="1"/>
</dbReference>
<gene>
    <name evidence="3" type="ORF">C7I84_12425</name>
</gene>